<reference evidence="7" key="1">
    <citation type="journal article" date="2014" name="Nat. Commun.">
        <title>The emerging biofuel crop Camelina sativa retains a highly undifferentiated hexaploid genome structure.</title>
        <authorList>
            <person name="Kagale S."/>
            <person name="Koh C."/>
            <person name="Nixon J."/>
            <person name="Bollina V."/>
            <person name="Clarke W.E."/>
            <person name="Tuteja R."/>
            <person name="Spillane C."/>
            <person name="Robinson S.J."/>
            <person name="Links M.G."/>
            <person name="Clarke C."/>
            <person name="Higgins E.E."/>
            <person name="Huebert T."/>
            <person name="Sharpe A.G."/>
            <person name="Parkin I.A."/>
        </authorList>
    </citation>
    <scope>NUCLEOTIDE SEQUENCE [LARGE SCALE GENOMIC DNA]</scope>
    <source>
        <strain evidence="7">cv. DH55</strain>
    </source>
</reference>
<dbReference type="Pfam" id="PF00319">
    <property type="entry name" value="SRF-TF"/>
    <property type="match status" value="1"/>
</dbReference>
<keyword evidence="7" id="KW-1185">Reference proteome</keyword>
<dbReference type="PANTHER" id="PTHR11945:SF725">
    <property type="entry name" value="AGAMOUS-LIKE 58-RELATED"/>
    <property type="match status" value="1"/>
</dbReference>
<organism evidence="7 8">
    <name type="scientific">Camelina sativa</name>
    <name type="common">False flax</name>
    <name type="synonym">Myagrum sativum</name>
    <dbReference type="NCBI Taxonomy" id="90675"/>
    <lineage>
        <taxon>Eukaryota</taxon>
        <taxon>Viridiplantae</taxon>
        <taxon>Streptophyta</taxon>
        <taxon>Embryophyta</taxon>
        <taxon>Tracheophyta</taxon>
        <taxon>Spermatophyta</taxon>
        <taxon>Magnoliopsida</taxon>
        <taxon>eudicotyledons</taxon>
        <taxon>Gunneridae</taxon>
        <taxon>Pentapetalae</taxon>
        <taxon>rosids</taxon>
        <taxon>malvids</taxon>
        <taxon>Brassicales</taxon>
        <taxon>Brassicaceae</taxon>
        <taxon>Camelineae</taxon>
        <taxon>Camelina</taxon>
    </lineage>
</organism>
<dbReference type="Proteomes" id="UP000694864">
    <property type="component" value="Chromosome 14"/>
</dbReference>
<dbReference type="GeneID" id="104742052"/>
<evidence type="ECO:0000259" key="6">
    <source>
        <dbReference type="PROSITE" id="PS50066"/>
    </source>
</evidence>
<feature type="domain" description="MADS-box" evidence="6">
    <location>
        <begin position="1"/>
        <end position="44"/>
    </location>
</feature>
<dbReference type="InterPro" id="IPR036879">
    <property type="entry name" value="TF_MADSbox_sf"/>
</dbReference>
<keyword evidence="2" id="KW-0805">Transcription regulation</keyword>
<dbReference type="RefSeq" id="XP_019091102.1">
    <property type="nucleotide sequence ID" value="XM_019235557.1"/>
</dbReference>
<accession>A0ABM1QWG4</accession>
<reference evidence="8" key="2">
    <citation type="submission" date="2025-08" db="UniProtKB">
        <authorList>
            <consortium name="RefSeq"/>
        </authorList>
    </citation>
    <scope>IDENTIFICATION</scope>
    <source>
        <tissue evidence="8">Leaf</tissue>
    </source>
</reference>
<keyword evidence="4" id="KW-0804">Transcription</keyword>
<evidence type="ECO:0000256" key="1">
    <source>
        <dbReference type="ARBA" id="ARBA00004123"/>
    </source>
</evidence>
<dbReference type="Gene3D" id="3.40.1810.10">
    <property type="entry name" value="Transcription factor, MADS-box"/>
    <property type="match status" value="1"/>
</dbReference>
<evidence type="ECO:0000256" key="2">
    <source>
        <dbReference type="ARBA" id="ARBA00023015"/>
    </source>
</evidence>
<evidence type="ECO:0000313" key="8">
    <source>
        <dbReference type="RefSeq" id="XP_019091102.1"/>
    </source>
</evidence>
<name>A0ABM1QWG4_CAMSA</name>
<sequence>MVTFYRRKQKIYTKLSKLSLLCGVDVGFLVYSNSGITYTFGSPSFKVVAKRFLNCEGSSSTSLPQQPNIDVQHQKKMEELYKLYNNILQKANAEKHKGMVMAKAEAEALPVEKNPWWRVDPPTVKDKEVLKQLMEKYEDLYEKLCGEVVAKNQIENAP</sequence>
<evidence type="ECO:0000256" key="3">
    <source>
        <dbReference type="ARBA" id="ARBA00023125"/>
    </source>
</evidence>
<dbReference type="InterPro" id="IPR002100">
    <property type="entry name" value="TF_MADSbox"/>
</dbReference>
<proteinExistence type="predicted"/>
<keyword evidence="3" id="KW-0238">DNA-binding</keyword>
<comment type="subcellular location">
    <subcellularLocation>
        <location evidence="1">Nucleus</location>
    </subcellularLocation>
</comment>
<dbReference type="SUPFAM" id="SSF55455">
    <property type="entry name" value="SRF-like"/>
    <property type="match status" value="1"/>
</dbReference>
<gene>
    <name evidence="8" type="primary">LOC104742052</name>
</gene>
<evidence type="ECO:0000256" key="5">
    <source>
        <dbReference type="ARBA" id="ARBA00023242"/>
    </source>
</evidence>
<keyword evidence="5" id="KW-0539">Nucleus</keyword>
<protein>
    <submittedName>
        <fullName evidence="8">Agamous-like MADS-box protein AGL61</fullName>
    </submittedName>
</protein>
<evidence type="ECO:0000313" key="7">
    <source>
        <dbReference type="Proteomes" id="UP000694864"/>
    </source>
</evidence>
<dbReference type="PANTHER" id="PTHR11945">
    <property type="entry name" value="MADS BOX PROTEIN"/>
    <property type="match status" value="1"/>
</dbReference>
<dbReference type="PROSITE" id="PS50066">
    <property type="entry name" value="MADS_BOX_2"/>
    <property type="match status" value="1"/>
</dbReference>
<evidence type="ECO:0000256" key="4">
    <source>
        <dbReference type="ARBA" id="ARBA00023163"/>
    </source>
</evidence>